<reference evidence="1" key="1">
    <citation type="submission" date="2019-04" db="EMBL/GenBank/DDBJ databases">
        <title>Friends and foes A comparative genomics studyof 23 Aspergillus species from section Flavi.</title>
        <authorList>
            <consortium name="DOE Joint Genome Institute"/>
            <person name="Kjaerbolling I."/>
            <person name="Vesth T."/>
            <person name="Frisvad J.C."/>
            <person name="Nybo J.L."/>
            <person name="Theobald S."/>
            <person name="Kildgaard S."/>
            <person name="Isbrandt T."/>
            <person name="Kuo A."/>
            <person name="Sato A."/>
            <person name="Lyhne E.K."/>
            <person name="Kogle M.E."/>
            <person name="Wiebenga A."/>
            <person name="Kun R.S."/>
            <person name="Lubbers R.J."/>
            <person name="Makela M.R."/>
            <person name="Barry K."/>
            <person name="Chovatia M."/>
            <person name="Clum A."/>
            <person name="Daum C."/>
            <person name="Haridas S."/>
            <person name="He G."/>
            <person name="LaButti K."/>
            <person name="Lipzen A."/>
            <person name="Mondo S."/>
            <person name="Riley R."/>
            <person name="Salamov A."/>
            <person name="Simmons B.A."/>
            <person name="Magnuson J.K."/>
            <person name="Henrissat B."/>
            <person name="Mortensen U.H."/>
            <person name="Larsen T.O."/>
            <person name="Devries R.P."/>
            <person name="Grigoriev I.V."/>
            <person name="Machida M."/>
            <person name="Baker S.E."/>
            <person name="Andersen M.R."/>
        </authorList>
    </citation>
    <scope>NUCLEOTIDE SEQUENCE [LARGE SCALE GENOMIC DNA]</scope>
    <source>
        <strain evidence="1">IBT 14317</strain>
    </source>
</reference>
<gene>
    <name evidence="1" type="ORF">BDV23DRAFT_22444</name>
</gene>
<dbReference type="AlphaFoldDB" id="A0A5N7CIF2"/>
<accession>A0A5N7CIF2</accession>
<dbReference type="Proteomes" id="UP000326877">
    <property type="component" value="Unassembled WGS sequence"/>
</dbReference>
<organism evidence="1">
    <name type="scientific">Petromyces alliaceus</name>
    <name type="common">Aspergillus alliaceus</name>
    <dbReference type="NCBI Taxonomy" id="209559"/>
    <lineage>
        <taxon>Eukaryota</taxon>
        <taxon>Fungi</taxon>
        <taxon>Dikarya</taxon>
        <taxon>Ascomycota</taxon>
        <taxon>Pezizomycotina</taxon>
        <taxon>Eurotiomycetes</taxon>
        <taxon>Eurotiomycetidae</taxon>
        <taxon>Eurotiales</taxon>
        <taxon>Aspergillaceae</taxon>
        <taxon>Aspergillus</taxon>
        <taxon>Aspergillus subgen. Circumdati</taxon>
    </lineage>
</organism>
<protein>
    <submittedName>
        <fullName evidence="1">Uncharacterized protein</fullName>
    </submittedName>
</protein>
<sequence length="112" mass="12710">MILFPFSFLLYVFLRPLPFLNFLSPFTHLSLCLFFTTPMLLAPSLFVGGLLRSHSPLSFLFAPSHTGQKGLLGGGKEWERRYSLAHVTAYPESNQWHEDLLVKCFSSGVLEM</sequence>
<dbReference type="EMBL" id="ML735226">
    <property type="protein sequence ID" value="KAE8393954.1"/>
    <property type="molecule type" value="Genomic_DNA"/>
</dbReference>
<name>A0A5N7CIF2_PETAA</name>
<evidence type="ECO:0000313" key="1">
    <source>
        <dbReference type="EMBL" id="KAE8393954.1"/>
    </source>
</evidence>
<proteinExistence type="predicted"/>